<gene>
    <name evidence="1" type="ORF">B9Z65_3040</name>
</gene>
<proteinExistence type="predicted"/>
<dbReference type="OrthoDB" id="3891008at2759"/>
<keyword evidence="2" id="KW-1185">Reference proteome</keyword>
<evidence type="ECO:0000313" key="2">
    <source>
        <dbReference type="Proteomes" id="UP000243723"/>
    </source>
</evidence>
<comment type="caution">
    <text evidence="1">The sequence shown here is derived from an EMBL/GenBank/DDBJ whole genome shotgun (WGS) entry which is preliminary data.</text>
</comment>
<reference evidence="1 2" key="1">
    <citation type="submission" date="2017-05" db="EMBL/GenBank/DDBJ databases">
        <title>Draft genome sequence of Elsinoe australis.</title>
        <authorList>
            <person name="Cheng Q."/>
        </authorList>
    </citation>
    <scope>NUCLEOTIDE SEQUENCE [LARGE SCALE GENOMIC DNA]</scope>
    <source>
        <strain evidence="1 2">NL1</strain>
    </source>
</reference>
<evidence type="ECO:0000313" key="1">
    <source>
        <dbReference type="EMBL" id="PSK51773.1"/>
    </source>
</evidence>
<dbReference type="EMBL" id="NHZQ01000121">
    <property type="protein sequence ID" value="PSK51773.1"/>
    <property type="molecule type" value="Genomic_DNA"/>
</dbReference>
<dbReference type="AlphaFoldDB" id="A0A2P7ZU86"/>
<organism evidence="1 2">
    <name type="scientific">Elsinoe australis</name>
    <dbReference type="NCBI Taxonomy" id="40998"/>
    <lineage>
        <taxon>Eukaryota</taxon>
        <taxon>Fungi</taxon>
        <taxon>Dikarya</taxon>
        <taxon>Ascomycota</taxon>
        <taxon>Pezizomycotina</taxon>
        <taxon>Dothideomycetes</taxon>
        <taxon>Dothideomycetidae</taxon>
        <taxon>Myriangiales</taxon>
        <taxon>Elsinoaceae</taxon>
        <taxon>Elsinoe</taxon>
    </lineage>
</organism>
<accession>A0A2P7ZU86</accession>
<protein>
    <submittedName>
        <fullName evidence="1">Uncharacterized protein</fullName>
    </submittedName>
</protein>
<name>A0A2P7ZU86_9PEZI</name>
<sequence length="307" mass="32837">MANNHPSLDSGMGYDLVIILQESPSATSVTSESTISTTKRLLSNALNAHPISALHLLGPSTQGLQVLKTEAYTLAGKLGRNLSITLHEVASTKKGELAAKLSAITSSGSPHGVLLISDDAEGNTNDKTASFLEMNDVSLYQTIDESIGMLHAVARSSIPSITRSAASSRQAGAASNQPFFAISTSPKPQHSKLSSELQSLALSEIQNAAPHVAIGFADNILQAPVEKVDEKISSRLGSMNIDIPQGTNGVMQEDLEGSPTKLWAEWALQEELGDTQVHKVKKSHRKARYYGDGLSGNIEEEDEDFWY</sequence>
<dbReference type="Proteomes" id="UP000243723">
    <property type="component" value="Unassembled WGS sequence"/>
</dbReference>